<dbReference type="AlphaFoldDB" id="A0A4R1BG92"/>
<dbReference type="OrthoDB" id="9801689at2"/>
<protein>
    <submittedName>
        <fullName evidence="1">Uncharacterized protein</fullName>
    </submittedName>
</protein>
<name>A0A4R1BG92_9PROT</name>
<organism evidence="1 2">
    <name type="scientific">Parasulfuritortus cantonensis</name>
    <dbReference type="NCBI Taxonomy" id="2528202"/>
    <lineage>
        <taxon>Bacteria</taxon>
        <taxon>Pseudomonadati</taxon>
        <taxon>Pseudomonadota</taxon>
        <taxon>Betaproteobacteria</taxon>
        <taxon>Nitrosomonadales</taxon>
        <taxon>Thiobacillaceae</taxon>
        <taxon>Parasulfuritortus</taxon>
    </lineage>
</organism>
<dbReference type="Proteomes" id="UP000295443">
    <property type="component" value="Unassembled WGS sequence"/>
</dbReference>
<gene>
    <name evidence="1" type="ORF">EZJ19_05625</name>
</gene>
<sequence length="74" mass="8152">MLMEDIRVAADLIERTPNRSFHRVTGTASADILLAPMWCGTSGRCSTVSKTYEGTRQRQGSRVGRACTELKHVA</sequence>
<dbReference type="EMBL" id="SJZB01000019">
    <property type="protein sequence ID" value="TCJ16193.1"/>
    <property type="molecule type" value="Genomic_DNA"/>
</dbReference>
<reference evidence="1 2" key="1">
    <citation type="submission" date="2019-03" db="EMBL/GenBank/DDBJ databases">
        <title>Genome sequence of Thiobacillaceae bacterium LSR1, a sulfur-oxidizing bacterium isolated from freshwater sediment.</title>
        <authorList>
            <person name="Li S."/>
        </authorList>
    </citation>
    <scope>NUCLEOTIDE SEQUENCE [LARGE SCALE GENOMIC DNA]</scope>
    <source>
        <strain evidence="1 2">LSR1</strain>
    </source>
</reference>
<comment type="caution">
    <text evidence="1">The sequence shown here is derived from an EMBL/GenBank/DDBJ whole genome shotgun (WGS) entry which is preliminary data.</text>
</comment>
<evidence type="ECO:0000313" key="2">
    <source>
        <dbReference type="Proteomes" id="UP000295443"/>
    </source>
</evidence>
<accession>A0A4R1BG92</accession>
<dbReference type="RefSeq" id="WP_131445337.1">
    <property type="nucleotide sequence ID" value="NZ_SJZB01000019.1"/>
</dbReference>
<keyword evidence="2" id="KW-1185">Reference proteome</keyword>
<evidence type="ECO:0000313" key="1">
    <source>
        <dbReference type="EMBL" id="TCJ16193.1"/>
    </source>
</evidence>
<proteinExistence type="predicted"/>